<protein>
    <submittedName>
        <fullName evidence="1">Uncharacterized protein</fullName>
    </submittedName>
</protein>
<organism evidence="1 2">
    <name type="scientific">Candidatus Nitrohelix vancouverensis</name>
    <dbReference type="NCBI Taxonomy" id="2705534"/>
    <lineage>
        <taxon>Bacteria</taxon>
        <taxon>Pseudomonadati</taxon>
        <taxon>Nitrospinota/Tectimicrobiota group</taxon>
        <taxon>Nitrospinota</taxon>
        <taxon>Nitrospinia</taxon>
        <taxon>Nitrospinales</taxon>
        <taxon>Nitrospinaceae</taxon>
        <taxon>Candidatus Nitrohelix</taxon>
    </lineage>
</organism>
<dbReference type="Proteomes" id="UP000594464">
    <property type="component" value="Chromosome"/>
</dbReference>
<evidence type="ECO:0000313" key="2">
    <source>
        <dbReference type="Proteomes" id="UP000594464"/>
    </source>
</evidence>
<proteinExistence type="predicted"/>
<sequence>MPRHWIYSGIKTQLKCDACGVFGKTGHINESGQAFLCEACYIEKFIPMDRLRPLPHVALAKTSSFWGALLNQCFDWAKRIRYGFQALSFQLRKLVGDWGHSVR</sequence>
<accession>A0A7T0G4A5</accession>
<reference evidence="2" key="1">
    <citation type="submission" date="2020-02" db="EMBL/GenBank/DDBJ databases">
        <title>Genomic and physiological characterization of two novel Nitrospinaceae genera.</title>
        <authorList>
            <person name="Mueller A.J."/>
            <person name="Jung M.-Y."/>
            <person name="Strachan C.R."/>
            <person name="Herbold C.W."/>
            <person name="Kirkegaard R.H."/>
            <person name="Daims H."/>
        </authorList>
    </citation>
    <scope>NUCLEOTIDE SEQUENCE [LARGE SCALE GENOMIC DNA]</scope>
</reference>
<dbReference type="EMBL" id="CP048620">
    <property type="protein sequence ID" value="QPJ66198.1"/>
    <property type="molecule type" value="Genomic_DNA"/>
</dbReference>
<gene>
    <name evidence="1" type="ORF">G3M78_12655</name>
</gene>
<dbReference type="KEGG" id="nva:G3M78_12655"/>
<dbReference type="AlphaFoldDB" id="A0A7T0G4A5"/>
<name>A0A7T0G4A5_9BACT</name>
<evidence type="ECO:0000313" key="1">
    <source>
        <dbReference type="EMBL" id="QPJ66198.1"/>
    </source>
</evidence>